<dbReference type="SUPFAM" id="SSF53822">
    <property type="entry name" value="Periplasmic binding protein-like I"/>
    <property type="match status" value="1"/>
</dbReference>
<comment type="caution">
    <text evidence="5">The sequence shown here is derived from an EMBL/GenBank/DDBJ whole genome shotgun (WGS) entry which is preliminary data.</text>
</comment>
<keyword evidence="6" id="KW-1185">Reference proteome</keyword>
<accession>A0ABT0PHF0</accession>
<name>A0ABT0PHF0_9GAMM</name>
<dbReference type="PANTHER" id="PTHR46847">
    <property type="entry name" value="D-ALLOSE-BINDING PERIPLASMIC PROTEIN-RELATED"/>
    <property type="match status" value="1"/>
</dbReference>
<keyword evidence="3" id="KW-0732">Signal</keyword>
<comment type="subcellular location">
    <subcellularLocation>
        <location evidence="1">Cell envelope</location>
    </subcellularLocation>
</comment>
<dbReference type="Proteomes" id="UP001203338">
    <property type="component" value="Unassembled WGS sequence"/>
</dbReference>
<sequence>MLILTSTLTILDSQNDSAREMTNVEDLTVKGVSAILINPADSDAAGNSVRAANRAEIPVITLDRGEAD</sequence>
<protein>
    <submittedName>
        <fullName evidence="5">Substrate-binding domain-containing protein</fullName>
    </submittedName>
</protein>
<dbReference type="InterPro" id="IPR025997">
    <property type="entry name" value="SBP_2_dom"/>
</dbReference>
<dbReference type="InterPro" id="IPR028082">
    <property type="entry name" value="Peripla_BP_I"/>
</dbReference>
<proteinExistence type="inferred from homology"/>
<reference evidence="5 6" key="1">
    <citation type="submission" date="2022-05" db="EMBL/GenBank/DDBJ databases">
        <authorList>
            <person name="Park J.-S."/>
        </authorList>
    </citation>
    <scope>NUCLEOTIDE SEQUENCE [LARGE SCALE GENOMIC DNA]</scope>
    <source>
        <strain evidence="5 6">2012CJ34-2</strain>
    </source>
</reference>
<feature type="domain" description="Periplasmic binding protein" evidence="4">
    <location>
        <begin position="11"/>
        <end position="65"/>
    </location>
</feature>
<gene>
    <name evidence="5" type="ORF">M3P05_12860</name>
</gene>
<evidence type="ECO:0000259" key="4">
    <source>
        <dbReference type="Pfam" id="PF13407"/>
    </source>
</evidence>
<evidence type="ECO:0000256" key="3">
    <source>
        <dbReference type="ARBA" id="ARBA00022729"/>
    </source>
</evidence>
<evidence type="ECO:0000256" key="2">
    <source>
        <dbReference type="ARBA" id="ARBA00007639"/>
    </source>
</evidence>
<organism evidence="5 6">
    <name type="scientific">Parendozoicomonas callyspongiae</name>
    <dbReference type="NCBI Taxonomy" id="2942213"/>
    <lineage>
        <taxon>Bacteria</taxon>
        <taxon>Pseudomonadati</taxon>
        <taxon>Pseudomonadota</taxon>
        <taxon>Gammaproteobacteria</taxon>
        <taxon>Oceanospirillales</taxon>
        <taxon>Endozoicomonadaceae</taxon>
        <taxon>Parendozoicomonas</taxon>
    </lineage>
</organism>
<comment type="similarity">
    <text evidence="2">Belongs to the bacterial solute-binding protein 2 family.</text>
</comment>
<dbReference type="Pfam" id="PF13407">
    <property type="entry name" value="Peripla_BP_4"/>
    <property type="match status" value="1"/>
</dbReference>
<evidence type="ECO:0000256" key="1">
    <source>
        <dbReference type="ARBA" id="ARBA00004196"/>
    </source>
</evidence>
<evidence type="ECO:0000313" key="5">
    <source>
        <dbReference type="EMBL" id="MCL6270814.1"/>
    </source>
</evidence>
<dbReference type="EMBL" id="JAMFLX010000017">
    <property type="protein sequence ID" value="MCL6270814.1"/>
    <property type="molecule type" value="Genomic_DNA"/>
</dbReference>
<evidence type="ECO:0000313" key="6">
    <source>
        <dbReference type="Proteomes" id="UP001203338"/>
    </source>
</evidence>
<dbReference type="RefSeq" id="WP_249700107.1">
    <property type="nucleotide sequence ID" value="NZ_JAMFLX010000017.1"/>
</dbReference>
<dbReference type="PANTHER" id="PTHR46847:SF1">
    <property type="entry name" value="D-ALLOSE-BINDING PERIPLASMIC PROTEIN-RELATED"/>
    <property type="match status" value="1"/>
</dbReference>
<dbReference type="Gene3D" id="3.40.50.2300">
    <property type="match status" value="1"/>
</dbReference>